<dbReference type="RefSeq" id="XP_002768610.1">
    <property type="nucleotide sequence ID" value="XM_002768564.1"/>
</dbReference>
<evidence type="ECO:0000313" key="8">
    <source>
        <dbReference type="Proteomes" id="UP000007800"/>
    </source>
</evidence>
<dbReference type="OrthoDB" id="366411at2759"/>
<gene>
    <name evidence="7" type="ORF">Pmar_PMAR004201</name>
</gene>
<dbReference type="Gene3D" id="1.20.1540.10">
    <property type="entry name" value="Rhomboid-like"/>
    <property type="match status" value="1"/>
</dbReference>
<dbReference type="GO" id="GO:0016020">
    <property type="term" value="C:membrane"/>
    <property type="evidence" value="ECO:0007669"/>
    <property type="project" value="UniProtKB-SubCell"/>
</dbReference>
<dbReference type="GO" id="GO:0004252">
    <property type="term" value="F:serine-type endopeptidase activity"/>
    <property type="evidence" value="ECO:0007669"/>
    <property type="project" value="InterPro"/>
</dbReference>
<organism evidence="8">
    <name type="scientific">Perkinsus marinus (strain ATCC 50983 / TXsc)</name>
    <dbReference type="NCBI Taxonomy" id="423536"/>
    <lineage>
        <taxon>Eukaryota</taxon>
        <taxon>Sar</taxon>
        <taxon>Alveolata</taxon>
        <taxon>Perkinsozoa</taxon>
        <taxon>Perkinsea</taxon>
        <taxon>Perkinsida</taxon>
        <taxon>Perkinsidae</taxon>
        <taxon>Perkinsus</taxon>
    </lineage>
</organism>
<evidence type="ECO:0000259" key="6">
    <source>
        <dbReference type="Pfam" id="PF01694"/>
    </source>
</evidence>
<name>C5LPK8_PERM5</name>
<keyword evidence="8" id="KW-1185">Reference proteome</keyword>
<dbReference type="GeneID" id="9058887"/>
<dbReference type="InterPro" id="IPR035952">
    <property type="entry name" value="Rhomboid-like_sf"/>
</dbReference>
<dbReference type="PANTHER" id="PTHR43731:SF34">
    <property type="entry name" value="PEPTIDASE S54 RHOMBOID DOMAIN-CONTAINING PROTEIN"/>
    <property type="match status" value="1"/>
</dbReference>
<dbReference type="InterPro" id="IPR050925">
    <property type="entry name" value="Rhomboid_protease_S54"/>
</dbReference>
<evidence type="ECO:0000256" key="5">
    <source>
        <dbReference type="SAM" id="Phobius"/>
    </source>
</evidence>
<accession>C5LPK8</accession>
<keyword evidence="3 5" id="KW-1133">Transmembrane helix</keyword>
<reference evidence="7 8" key="1">
    <citation type="submission" date="2008-07" db="EMBL/GenBank/DDBJ databases">
        <authorList>
            <person name="El-Sayed N."/>
            <person name="Caler E."/>
            <person name="Inman J."/>
            <person name="Amedeo P."/>
            <person name="Hass B."/>
            <person name="Wortman J."/>
        </authorList>
    </citation>
    <scope>NUCLEOTIDE SEQUENCE [LARGE SCALE GENOMIC DNA]</scope>
    <source>
        <strain evidence="8">ATCC 50983 / TXsc</strain>
    </source>
</reference>
<comment type="subcellular location">
    <subcellularLocation>
        <location evidence="1">Membrane</location>
        <topology evidence="1">Multi-pass membrane protein</topology>
    </subcellularLocation>
</comment>
<evidence type="ECO:0000256" key="2">
    <source>
        <dbReference type="ARBA" id="ARBA00022692"/>
    </source>
</evidence>
<sequence length="277" mass="31546">MKPVSGEFKLQQFVRVVKVAPGVRVETCTSRILYTQGPRSFLRETQERVNRFARDSSRWSFRDDDGYQKNPFDPRKKGSLLKRINEFVDRSFEKIEVKMEKPPSRNIMEKVDKFEQKRENAARRLQPVLRSPAGQKAYEWRYRYKRWIDEKTPYPVTTTMLLLAGVTYLVWGFAPSKFMNRNFTVSRENLLHGRFHTLLTASLSHTSFTHLLVNSLVVFVYGSQLERLLGGPALIRIAITSAVAGSLGHILTASDKRDAAVGGSGVAFGLLTASCLL</sequence>
<dbReference type="InterPro" id="IPR022764">
    <property type="entry name" value="Peptidase_S54_rhomboid_dom"/>
</dbReference>
<dbReference type="PANTHER" id="PTHR43731">
    <property type="entry name" value="RHOMBOID PROTEASE"/>
    <property type="match status" value="1"/>
</dbReference>
<dbReference type="Proteomes" id="UP000007800">
    <property type="component" value="Unassembled WGS sequence"/>
</dbReference>
<feature type="domain" description="Peptidase S54 rhomboid" evidence="6">
    <location>
        <begin position="193"/>
        <end position="275"/>
    </location>
</feature>
<dbReference type="EMBL" id="GG684180">
    <property type="protein sequence ID" value="EER01328.1"/>
    <property type="molecule type" value="Genomic_DNA"/>
</dbReference>
<evidence type="ECO:0000256" key="3">
    <source>
        <dbReference type="ARBA" id="ARBA00022989"/>
    </source>
</evidence>
<dbReference type="InParanoid" id="C5LPK8"/>
<evidence type="ECO:0000256" key="1">
    <source>
        <dbReference type="ARBA" id="ARBA00004141"/>
    </source>
</evidence>
<keyword evidence="2 5" id="KW-0812">Transmembrane</keyword>
<dbReference type="SUPFAM" id="SSF144091">
    <property type="entry name" value="Rhomboid-like"/>
    <property type="match status" value="1"/>
</dbReference>
<feature type="non-terminal residue" evidence="7">
    <location>
        <position position="277"/>
    </location>
</feature>
<evidence type="ECO:0000313" key="7">
    <source>
        <dbReference type="EMBL" id="EER01328.1"/>
    </source>
</evidence>
<protein>
    <recommendedName>
        <fullName evidence="6">Peptidase S54 rhomboid domain-containing protein</fullName>
    </recommendedName>
</protein>
<proteinExistence type="predicted"/>
<dbReference type="Pfam" id="PF01694">
    <property type="entry name" value="Rhomboid"/>
    <property type="match status" value="1"/>
</dbReference>
<evidence type="ECO:0000256" key="4">
    <source>
        <dbReference type="ARBA" id="ARBA00023136"/>
    </source>
</evidence>
<dbReference type="AlphaFoldDB" id="C5LPK8"/>
<keyword evidence="4 5" id="KW-0472">Membrane</keyword>
<feature type="transmembrane region" description="Helical" evidence="5">
    <location>
        <begin position="153"/>
        <end position="174"/>
    </location>
</feature>